<organism evidence="2 3">
    <name type="scientific">Anatilimnocola aggregata</name>
    <dbReference type="NCBI Taxonomy" id="2528021"/>
    <lineage>
        <taxon>Bacteria</taxon>
        <taxon>Pseudomonadati</taxon>
        <taxon>Planctomycetota</taxon>
        <taxon>Planctomycetia</taxon>
        <taxon>Pirellulales</taxon>
        <taxon>Pirellulaceae</taxon>
        <taxon>Anatilimnocola</taxon>
    </lineage>
</organism>
<dbReference type="AlphaFoldDB" id="A0A517YM32"/>
<dbReference type="NCBIfam" id="TIGR04025">
    <property type="entry name" value="PPOX_FMN_DR2398"/>
    <property type="match status" value="1"/>
</dbReference>
<dbReference type="OrthoDB" id="9796486at2"/>
<dbReference type="Gene3D" id="2.30.110.10">
    <property type="entry name" value="Electron Transport, Fmn-binding Protein, Chain A"/>
    <property type="match status" value="1"/>
</dbReference>
<sequence length="210" mass="23477">MSLTQFKQQVTSVDELVEVIGTPGELALRKELKQLDDHMRRFIANSPFVVISTHGADGRCDASPRGDAPGFVHVLDEHSLLIPDRRGNRRVDTFRNLLETRRIGLLFLVPGMGETLRINGRAAIIRDEDHLAPLIAGGQLPHLAIAVEVEECYLQCAKALLRSKLWENHERPDLSSLPCAAEMFADQAQMPEFDAAKLQVLLDGAYQRLY</sequence>
<dbReference type="KEGG" id="aagg:ETAA8_64330"/>
<dbReference type="InterPro" id="IPR024029">
    <property type="entry name" value="Pyridox_Oxase_FMN-dep"/>
</dbReference>
<dbReference type="EMBL" id="CP036274">
    <property type="protein sequence ID" value="QDU31280.1"/>
    <property type="molecule type" value="Genomic_DNA"/>
</dbReference>
<feature type="domain" description="Pyridoxamine 5'-phosphate oxidase N-terminal" evidence="1">
    <location>
        <begin position="35"/>
        <end position="155"/>
    </location>
</feature>
<accession>A0A517YM32</accession>
<evidence type="ECO:0000313" key="3">
    <source>
        <dbReference type="Proteomes" id="UP000315017"/>
    </source>
</evidence>
<name>A0A517YM32_9BACT</name>
<evidence type="ECO:0000313" key="2">
    <source>
        <dbReference type="EMBL" id="QDU31280.1"/>
    </source>
</evidence>
<protein>
    <submittedName>
        <fullName evidence="2">Pyridoxamine 5'-phosphate oxidase</fullName>
    </submittedName>
</protein>
<keyword evidence="3" id="KW-1185">Reference proteome</keyword>
<dbReference type="SUPFAM" id="SSF50475">
    <property type="entry name" value="FMN-binding split barrel"/>
    <property type="match status" value="1"/>
</dbReference>
<dbReference type="PANTHER" id="PTHR42815:SF2">
    <property type="entry name" value="FAD-BINDING, PUTATIVE (AFU_ORTHOLOGUE AFUA_6G07600)-RELATED"/>
    <property type="match status" value="1"/>
</dbReference>
<evidence type="ECO:0000259" key="1">
    <source>
        <dbReference type="Pfam" id="PF01243"/>
    </source>
</evidence>
<gene>
    <name evidence="2" type="ORF">ETAA8_64330</name>
</gene>
<dbReference type="InterPro" id="IPR012349">
    <property type="entry name" value="Split_barrel_FMN-bd"/>
</dbReference>
<dbReference type="Pfam" id="PF01243">
    <property type="entry name" value="PNPOx_N"/>
    <property type="match status" value="1"/>
</dbReference>
<reference evidence="2 3" key="1">
    <citation type="submission" date="2019-02" db="EMBL/GenBank/DDBJ databases">
        <title>Deep-cultivation of Planctomycetes and their phenomic and genomic characterization uncovers novel biology.</title>
        <authorList>
            <person name="Wiegand S."/>
            <person name="Jogler M."/>
            <person name="Boedeker C."/>
            <person name="Pinto D."/>
            <person name="Vollmers J."/>
            <person name="Rivas-Marin E."/>
            <person name="Kohn T."/>
            <person name="Peeters S.H."/>
            <person name="Heuer A."/>
            <person name="Rast P."/>
            <person name="Oberbeckmann S."/>
            <person name="Bunk B."/>
            <person name="Jeske O."/>
            <person name="Meyerdierks A."/>
            <person name="Storesund J.E."/>
            <person name="Kallscheuer N."/>
            <person name="Luecker S."/>
            <person name="Lage O.M."/>
            <person name="Pohl T."/>
            <person name="Merkel B.J."/>
            <person name="Hornburger P."/>
            <person name="Mueller R.-W."/>
            <person name="Bruemmer F."/>
            <person name="Labrenz M."/>
            <person name="Spormann A.M."/>
            <person name="Op den Camp H."/>
            <person name="Overmann J."/>
            <person name="Amann R."/>
            <person name="Jetten M.S.M."/>
            <person name="Mascher T."/>
            <person name="Medema M.H."/>
            <person name="Devos D.P."/>
            <person name="Kaster A.-K."/>
            <person name="Ovreas L."/>
            <person name="Rohde M."/>
            <person name="Galperin M.Y."/>
            <person name="Jogler C."/>
        </authorList>
    </citation>
    <scope>NUCLEOTIDE SEQUENCE [LARGE SCALE GENOMIC DNA]</scope>
    <source>
        <strain evidence="2 3">ETA_A8</strain>
    </source>
</reference>
<proteinExistence type="predicted"/>
<dbReference type="Proteomes" id="UP000315017">
    <property type="component" value="Chromosome"/>
</dbReference>
<dbReference type="RefSeq" id="WP_145098156.1">
    <property type="nucleotide sequence ID" value="NZ_CP036274.1"/>
</dbReference>
<dbReference type="PANTHER" id="PTHR42815">
    <property type="entry name" value="FAD-BINDING, PUTATIVE (AFU_ORTHOLOGUE AFUA_6G07600)-RELATED"/>
    <property type="match status" value="1"/>
</dbReference>
<dbReference type="InterPro" id="IPR011576">
    <property type="entry name" value="Pyridox_Oxase_N"/>
</dbReference>